<dbReference type="InterPro" id="IPR020103">
    <property type="entry name" value="PsdUridine_synth_cat_dom_sf"/>
</dbReference>
<gene>
    <name evidence="5" type="primary">PUS7</name>
    <name evidence="5" type="ORF">CTA1_5710</name>
</gene>
<dbReference type="PANTHER" id="PTHR13326">
    <property type="entry name" value="TRNA PSEUDOURIDINE SYNTHASE D"/>
    <property type="match status" value="1"/>
</dbReference>
<dbReference type="AlphaFoldDB" id="A0A4U6XE92"/>
<protein>
    <submittedName>
        <fullName evidence="5">Multisubstrate pseudouridine synthase 7</fullName>
    </submittedName>
</protein>
<accession>A0A4U6XE92</accession>
<evidence type="ECO:0000259" key="4">
    <source>
        <dbReference type="PROSITE" id="PS50984"/>
    </source>
</evidence>
<feature type="region of interest" description="Disordered" evidence="3">
    <location>
        <begin position="1239"/>
        <end position="1264"/>
    </location>
</feature>
<dbReference type="GO" id="GO:0009982">
    <property type="term" value="F:pseudouridine synthase activity"/>
    <property type="evidence" value="ECO:0007669"/>
    <property type="project" value="InterPro"/>
</dbReference>
<dbReference type="CDD" id="cd02576">
    <property type="entry name" value="PseudoU_synth_ScPUS7"/>
    <property type="match status" value="1"/>
</dbReference>
<dbReference type="InterPro" id="IPR042214">
    <property type="entry name" value="TruD_catalytic"/>
</dbReference>
<comment type="similarity">
    <text evidence="1">Belongs to the pseudouridine synthase TruD family.</text>
</comment>
<feature type="domain" description="TRUD" evidence="4">
    <location>
        <begin position="824"/>
        <end position="1076"/>
    </location>
</feature>
<dbReference type="InterPro" id="IPR011760">
    <property type="entry name" value="PsdUridine_synth_TruD_insert"/>
</dbReference>
<dbReference type="STRING" id="1306861.A0A4U6XE92"/>
<evidence type="ECO:0000256" key="1">
    <source>
        <dbReference type="ARBA" id="ARBA00007953"/>
    </source>
</evidence>
<dbReference type="EMBL" id="PJEX01000180">
    <property type="protein sequence ID" value="TKW53569.1"/>
    <property type="molecule type" value="Genomic_DNA"/>
</dbReference>
<dbReference type="SUPFAM" id="SSF51556">
    <property type="entry name" value="Metallo-dependent hydrolases"/>
    <property type="match status" value="1"/>
</dbReference>
<dbReference type="InterPro" id="IPR001656">
    <property type="entry name" value="PsdUridine_synth_TruD"/>
</dbReference>
<evidence type="ECO:0000313" key="6">
    <source>
        <dbReference type="Proteomes" id="UP000310108"/>
    </source>
</evidence>
<evidence type="ECO:0000256" key="2">
    <source>
        <dbReference type="ARBA" id="ARBA00023235"/>
    </source>
</evidence>
<dbReference type="FunFam" id="3.20.20.140:FF:000055">
    <property type="entry name" value="Uracil-5-carboxylate decarboxylase"/>
    <property type="match status" value="1"/>
</dbReference>
<keyword evidence="6" id="KW-1185">Reference proteome</keyword>
<dbReference type="Pfam" id="PF04909">
    <property type="entry name" value="Amidohydro_2"/>
    <property type="match status" value="1"/>
</dbReference>
<dbReference type="PANTHER" id="PTHR13326:SF21">
    <property type="entry name" value="PSEUDOURIDYLATE SYNTHASE PUS7L"/>
    <property type="match status" value="1"/>
</dbReference>
<dbReference type="GO" id="GO:0001522">
    <property type="term" value="P:pseudouridine synthesis"/>
    <property type="evidence" value="ECO:0007669"/>
    <property type="project" value="InterPro"/>
</dbReference>
<reference evidence="5 6" key="1">
    <citation type="journal article" date="2019" name="PLoS ONE">
        <title>Comparative genome analysis indicates high evolutionary potential of pathogenicity genes in Colletotrichum tanaceti.</title>
        <authorList>
            <person name="Lelwala R.V."/>
            <person name="Korhonen P.K."/>
            <person name="Young N.D."/>
            <person name="Scott J.B."/>
            <person name="Ades P.A."/>
            <person name="Gasser R.B."/>
            <person name="Taylor P.W.J."/>
        </authorList>
    </citation>
    <scope>NUCLEOTIDE SEQUENCE [LARGE SCALE GENOMIC DNA]</scope>
    <source>
        <strain evidence="5">BRIP57314</strain>
    </source>
</reference>
<feature type="region of interest" description="Disordered" evidence="3">
    <location>
        <begin position="663"/>
        <end position="696"/>
    </location>
</feature>
<dbReference type="InterPro" id="IPR032466">
    <property type="entry name" value="Metal_Hydrolase"/>
</dbReference>
<feature type="compositionally biased region" description="Basic and acidic residues" evidence="3">
    <location>
        <begin position="545"/>
        <end position="567"/>
    </location>
</feature>
<dbReference type="GO" id="GO:0016787">
    <property type="term" value="F:hydrolase activity"/>
    <property type="evidence" value="ECO:0007669"/>
    <property type="project" value="InterPro"/>
</dbReference>
<dbReference type="SUPFAM" id="SSF55120">
    <property type="entry name" value="Pseudouridine synthase"/>
    <property type="match status" value="1"/>
</dbReference>
<evidence type="ECO:0000256" key="3">
    <source>
        <dbReference type="SAM" id="MobiDB-lite"/>
    </source>
</evidence>
<comment type="caution">
    <text evidence="5">The sequence shown here is derived from an EMBL/GenBank/DDBJ whole genome shotgun (WGS) entry which is preliminary data.</text>
</comment>
<organism evidence="5 6">
    <name type="scientific">Colletotrichum tanaceti</name>
    <dbReference type="NCBI Taxonomy" id="1306861"/>
    <lineage>
        <taxon>Eukaryota</taxon>
        <taxon>Fungi</taxon>
        <taxon>Dikarya</taxon>
        <taxon>Ascomycota</taxon>
        <taxon>Pezizomycotina</taxon>
        <taxon>Sordariomycetes</taxon>
        <taxon>Hypocreomycetidae</taxon>
        <taxon>Glomerellales</taxon>
        <taxon>Glomerellaceae</taxon>
        <taxon>Colletotrichum</taxon>
        <taxon>Colletotrichum destructivum species complex</taxon>
    </lineage>
</organism>
<dbReference type="OrthoDB" id="447290at2759"/>
<dbReference type="GO" id="GO:0005634">
    <property type="term" value="C:nucleus"/>
    <property type="evidence" value="ECO:0007669"/>
    <property type="project" value="TreeGrafter"/>
</dbReference>
<keyword evidence="2" id="KW-0413">Isomerase</keyword>
<feature type="compositionally biased region" description="Low complexity" evidence="3">
    <location>
        <begin position="1170"/>
        <end position="1186"/>
    </location>
</feature>
<feature type="compositionally biased region" description="Basic and acidic residues" evidence="3">
    <location>
        <begin position="1143"/>
        <end position="1169"/>
    </location>
</feature>
<sequence length="1264" mass="137493">MTSSSSLSSTPMKVVDIHTHMYPPSYIKILESRTTIPVVRSFPQTPDPRLILLASEEQALDEATKDSSAKPPGRPLTSHYASLDQKVHFMDTHKIDISVVSLANPWLDFVDASESGAMAKSVNEEFDAMCAAHPGRLFFFATLPLTASLETILEAINHVRALKYCRGVILGTSGLGKGLDDPDLLPIFKAIAAAHLTIFLHPHYGLPNDVWGPRASNEYGHVLPLALGFPMETTIAVTRMFLAGVFDAVPELRMLLAHSGGTLPFLAGRIESCIMHDGQLVREGKAGKGRRKVWDVLKEQIYLDAVIYSEVGLKAAIDASGADRLMFGTDHPFFPPLTTDEQGEWESVSMNADAVAAAVGEGSDQAKAIMGGNAIRILNLKGLLKDKSHGFVRVQNYLTHSRDGVTLQFLPAVTENMAAGPRDVCSSRILNRHYCTHLNSVENSAIIHVKTQNWTLHHINLFSIMAAEVRRSNGTRLDASLGITERIAPSMTAWTGDMRKRYTDFQVYEINKDGSVLHLKETRLPPPPKDTTPALPPPPPPAPVVEDKKEEEAKTADAAQNEDKKDAAAAPTSAAEKPVVPEIPAEDLAALASLTNEDFANQLLALYQTISADQNAKTEPATSPIMDDKDQRSQLHQSVRRIFSSAIDTSTDPTGAIVARVVPPRGKGKGMRGGRDNNNNNINNKQKKPKARAPGEGEYLHFTMYKENRDTMDALHQISKALRTKPQAIGTAGTKDRRAATTQRCSIRGQRADALVRARLNGVTVGDYLYAPTPIHLGAHAGNEFVIALKDCLVAGSPDLSPADRHAQIHDSVKAAMASMHSLGWINYFGHQRFGTHAVGTHEVGRLILQEDFEGAVNAILAYDEAIAKRAAAGEVPEQAHARDDFSRHHACMLFREGGSAEEALKHLPRRFSAESSLIRHLGMSSGPSRRDFTGALTSITRGLRSMYLHAYQSYVWNHAASHRWRLYGEKVVEGDLVFADGSKPQANDAETTQDDDDAEFSDARPLTAEEAASGKYTIHDIVLPSPGHAVVYPTNAVGEFYTTFMRDNGGLDPTKMIRRQREFSLRGDYRKVVVRFLAEPGFEVRAYEDDNEQMHPTDMDRIRAARSGAGKKRARDEAEGQDGDNKKAKTETALETVLETVSKTEAREGETKGDEKMEDAPQTEEEKPAAGAEANAEDTAAAAAAGSRPTAEKTKTAVVVRFQLPKSAYATVALRELMGVDESEVAAVPATTTTAAAAAAATHKETDEASKSVETEATSVADA</sequence>
<dbReference type="GO" id="GO:0003723">
    <property type="term" value="F:RNA binding"/>
    <property type="evidence" value="ECO:0007669"/>
    <property type="project" value="InterPro"/>
</dbReference>
<dbReference type="NCBIfam" id="TIGR00094">
    <property type="entry name" value="tRNA_TruD_broad"/>
    <property type="match status" value="1"/>
</dbReference>
<feature type="compositionally biased region" description="Pro residues" evidence="3">
    <location>
        <begin position="524"/>
        <end position="543"/>
    </location>
</feature>
<evidence type="ECO:0000313" key="5">
    <source>
        <dbReference type="EMBL" id="TKW53569.1"/>
    </source>
</evidence>
<dbReference type="Gene3D" id="3.20.20.140">
    <property type="entry name" value="Metal-dependent hydrolases"/>
    <property type="match status" value="1"/>
</dbReference>
<dbReference type="Proteomes" id="UP000310108">
    <property type="component" value="Unassembled WGS sequence"/>
</dbReference>
<feature type="region of interest" description="Disordered" evidence="3">
    <location>
        <begin position="520"/>
        <end position="581"/>
    </location>
</feature>
<feature type="region of interest" description="Disordered" evidence="3">
    <location>
        <begin position="1089"/>
        <end position="1195"/>
    </location>
</feature>
<name>A0A4U6XE92_9PEZI</name>
<dbReference type="PROSITE" id="PS50984">
    <property type="entry name" value="TRUD"/>
    <property type="match status" value="1"/>
</dbReference>
<proteinExistence type="inferred from homology"/>
<feature type="compositionally biased region" description="Basic and acidic residues" evidence="3">
    <location>
        <begin position="1115"/>
        <end position="1133"/>
    </location>
</feature>
<dbReference type="InterPro" id="IPR006680">
    <property type="entry name" value="Amidohydro-rel"/>
</dbReference>
<feature type="compositionally biased region" description="Basic and acidic residues" evidence="3">
    <location>
        <begin position="1089"/>
        <end position="1104"/>
    </location>
</feature>
<feature type="compositionally biased region" description="Basic and acidic residues" evidence="3">
    <location>
        <begin position="1243"/>
        <end position="1255"/>
    </location>
</feature>
<dbReference type="Pfam" id="PF01142">
    <property type="entry name" value="TruD"/>
    <property type="match status" value="1"/>
</dbReference>
<dbReference type="Gene3D" id="3.30.2350.20">
    <property type="entry name" value="TruD, catalytic domain"/>
    <property type="match status" value="2"/>
</dbReference>